<comment type="caution">
    <text evidence="1">The sequence shown here is derived from an EMBL/GenBank/DDBJ whole genome shotgun (WGS) entry which is preliminary data.</text>
</comment>
<protein>
    <submittedName>
        <fullName evidence="1">Uncharacterized protein</fullName>
    </submittedName>
</protein>
<accession>A0A0F9WKU8</accession>
<sequence>MKKFLMSIPMTFIRTAFPNERISMDYLVRMNVKPTNILWGYEGMYLLCPVQHVTAKMHAYKNRANKKAARTFEFDIEQGDCEPLDYQVGAQLARRGK</sequence>
<gene>
    <name evidence="1" type="ORF">LCGC14_0343160</name>
</gene>
<name>A0A0F9WKU8_9ZZZZ</name>
<evidence type="ECO:0000313" key="1">
    <source>
        <dbReference type="EMBL" id="KKN79128.1"/>
    </source>
</evidence>
<organism evidence="1">
    <name type="scientific">marine sediment metagenome</name>
    <dbReference type="NCBI Taxonomy" id="412755"/>
    <lineage>
        <taxon>unclassified sequences</taxon>
        <taxon>metagenomes</taxon>
        <taxon>ecological metagenomes</taxon>
    </lineage>
</organism>
<reference evidence="1" key="1">
    <citation type="journal article" date="2015" name="Nature">
        <title>Complex archaea that bridge the gap between prokaryotes and eukaryotes.</title>
        <authorList>
            <person name="Spang A."/>
            <person name="Saw J.H."/>
            <person name="Jorgensen S.L."/>
            <person name="Zaremba-Niedzwiedzka K."/>
            <person name="Martijn J."/>
            <person name="Lind A.E."/>
            <person name="van Eijk R."/>
            <person name="Schleper C."/>
            <person name="Guy L."/>
            <person name="Ettema T.J."/>
        </authorList>
    </citation>
    <scope>NUCLEOTIDE SEQUENCE</scope>
</reference>
<dbReference type="AlphaFoldDB" id="A0A0F9WKU8"/>
<dbReference type="EMBL" id="LAZR01000252">
    <property type="protein sequence ID" value="KKN79128.1"/>
    <property type="molecule type" value="Genomic_DNA"/>
</dbReference>
<proteinExistence type="predicted"/>